<dbReference type="Gene3D" id="1.10.510.10">
    <property type="entry name" value="Transferase(Phosphotransferase) domain 1"/>
    <property type="match status" value="1"/>
</dbReference>
<evidence type="ECO:0000313" key="2">
    <source>
        <dbReference type="Proteomes" id="UP000013526"/>
    </source>
</evidence>
<gene>
    <name evidence="1" type="ORF">G113_05864</name>
</gene>
<dbReference type="EMBL" id="AQGQ01000023">
    <property type="protein sequence ID" value="EOD55997.1"/>
    <property type="molecule type" value="Genomic_DNA"/>
</dbReference>
<dbReference type="Pfam" id="PF06293">
    <property type="entry name" value="Kdo"/>
    <property type="match status" value="1"/>
</dbReference>
<dbReference type="OrthoDB" id="5584901at2"/>
<sequence length="237" mass="27054">MKLTSLEFDGQTHHYLLFHDQLQLPRWSLDKTQDTAHFEQVGSSLFRRHNASHSLCKLVADKHPRWSLAWLCRDQLGKRLIGHIDALREWRSNRILRNVGLNVVPCQAAGIAINPLNPLASFLAVQYLQDAISGEDYFLGADEAQRLALLRRLAKEIAILASHGYCHRDLHFGNLMIDPMGEIIWIDTHVRRLPFGVKARQQCLAATLKPGKLHGESYRNYLLQQLARLAPLAPVRH</sequence>
<accession>R1F8I5</accession>
<proteinExistence type="predicted"/>
<dbReference type="InterPro" id="IPR011009">
    <property type="entry name" value="Kinase-like_dom_sf"/>
</dbReference>
<evidence type="ECO:0000313" key="1">
    <source>
        <dbReference type="EMBL" id="EOD55997.1"/>
    </source>
</evidence>
<organism evidence="1 2">
    <name type="scientific">Aeromonas molluscorum 848</name>
    <dbReference type="NCBI Taxonomy" id="1268236"/>
    <lineage>
        <taxon>Bacteria</taxon>
        <taxon>Pseudomonadati</taxon>
        <taxon>Pseudomonadota</taxon>
        <taxon>Gammaproteobacteria</taxon>
        <taxon>Aeromonadales</taxon>
        <taxon>Aeromonadaceae</taxon>
        <taxon>Aeromonas</taxon>
    </lineage>
</organism>
<dbReference type="PATRIC" id="fig|1268236.3.peg.1169"/>
<dbReference type="AlphaFoldDB" id="R1F8I5"/>
<dbReference type="RefSeq" id="WP_005895346.1">
    <property type="nucleotide sequence ID" value="NZ_AQGQ01000023.1"/>
</dbReference>
<dbReference type="Proteomes" id="UP000013526">
    <property type="component" value="Unassembled WGS sequence"/>
</dbReference>
<protein>
    <submittedName>
        <fullName evidence="1">Uncharacterized protein</fullName>
    </submittedName>
</protein>
<dbReference type="SUPFAM" id="SSF56112">
    <property type="entry name" value="Protein kinase-like (PK-like)"/>
    <property type="match status" value="1"/>
</dbReference>
<keyword evidence="2" id="KW-1185">Reference proteome</keyword>
<name>R1F8I5_9GAMM</name>
<comment type="caution">
    <text evidence="1">The sequence shown here is derived from an EMBL/GenBank/DDBJ whole genome shotgun (WGS) entry which is preliminary data.</text>
</comment>
<reference evidence="1 2" key="1">
    <citation type="journal article" date="2013" name="Genome Announc.">
        <title>Draft Genome Sequence of Aeromonas molluscorum Strain 848TT, Isolated from Bivalve Molluscs.</title>
        <authorList>
            <person name="Spataro N."/>
            <person name="Farfan M."/>
            <person name="Albarral V."/>
            <person name="Sanglas A."/>
            <person name="Loren J.G."/>
            <person name="Fuste M.C."/>
            <person name="Bosch E."/>
        </authorList>
    </citation>
    <scope>NUCLEOTIDE SEQUENCE [LARGE SCALE GENOMIC DNA]</scope>
    <source>
        <strain evidence="1 2">848</strain>
    </source>
</reference>